<feature type="transmembrane region" description="Helical" evidence="1">
    <location>
        <begin position="55"/>
        <end position="76"/>
    </location>
</feature>
<evidence type="ECO:0000256" key="1">
    <source>
        <dbReference type="SAM" id="Phobius"/>
    </source>
</evidence>
<proteinExistence type="predicted"/>
<gene>
    <name evidence="2" type="ORF">IMC76_01785</name>
</gene>
<dbReference type="EMBL" id="CP063078">
    <property type="protein sequence ID" value="QOQ87569.1"/>
    <property type="molecule type" value="Genomic_DNA"/>
</dbReference>
<name>A0A7M1LG45_9BACT</name>
<dbReference type="Pfam" id="PF11335">
    <property type="entry name" value="DUF3137"/>
    <property type="match status" value="1"/>
</dbReference>
<protein>
    <submittedName>
        <fullName evidence="2">DUF3137 domain-containing protein</fullName>
    </submittedName>
</protein>
<dbReference type="OrthoDB" id="5363665at2"/>
<keyword evidence="1" id="KW-0812">Transmembrane</keyword>
<keyword evidence="3" id="KW-1185">Reference proteome</keyword>
<reference evidence="2 3" key="1">
    <citation type="submission" date="2020-10" db="EMBL/GenBank/DDBJ databases">
        <title>Campylobacter and Helicobacter PacBio genomes.</title>
        <authorList>
            <person name="Lane C."/>
        </authorList>
    </citation>
    <scope>NUCLEOTIDE SEQUENCE [LARGE SCALE GENOMIC DNA]</scope>
    <source>
        <strain evidence="2 3">2016D-0077</strain>
    </source>
</reference>
<dbReference type="Proteomes" id="UP000594749">
    <property type="component" value="Chromosome"/>
</dbReference>
<dbReference type="AlphaFoldDB" id="A0A7M1LG45"/>
<keyword evidence="1" id="KW-1133">Transmembrane helix</keyword>
<dbReference type="RefSeq" id="WP_025803137.1">
    <property type="nucleotide sequence ID" value="NZ_CP053842.1"/>
</dbReference>
<feature type="transmembrane region" description="Helical" evidence="1">
    <location>
        <begin position="20"/>
        <end position="39"/>
    </location>
</feature>
<sequence>MSYLNLLNLEKKRKFILKFLIIYTAVFTIFFMFIIGFIWDKFSNSYLYEYNELKILIVLIIAISLRGFYKFSVAYFDEHFREFKSEYKDAVLEPLFKRLNFKYSKFGHVHALDIMHSGLLDGFDTQDGNDFVRGSVGDVRFSFSDITLSRIKYSLFKDIMLGYLFSRTKKPKFMGLFYTADFNKSIKTPIKITSKPKLFRTKILMDNYDFNELFNVYCSDMVFANYILTPVFMERLLTLEKFAKGGIKISFDRNKIFIVLNKGKDSFEPNLLKSVKNRDNFVAIRHEIFAVLSIIKNLNLNEKIW</sequence>
<organism evidence="2 3">
    <name type="scientific">Campylobacter corcagiensis</name>
    <dbReference type="NCBI Taxonomy" id="1448857"/>
    <lineage>
        <taxon>Bacteria</taxon>
        <taxon>Pseudomonadati</taxon>
        <taxon>Campylobacterota</taxon>
        <taxon>Epsilonproteobacteria</taxon>
        <taxon>Campylobacterales</taxon>
        <taxon>Campylobacteraceae</taxon>
        <taxon>Campylobacter</taxon>
    </lineage>
</organism>
<evidence type="ECO:0000313" key="3">
    <source>
        <dbReference type="Proteomes" id="UP000594749"/>
    </source>
</evidence>
<accession>A0A7M1LG45</accession>
<dbReference type="InterPro" id="IPR021484">
    <property type="entry name" value="DUF3137"/>
</dbReference>
<keyword evidence="1" id="KW-0472">Membrane</keyword>
<evidence type="ECO:0000313" key="2">
    <source>
        <dbReference type="EMBL" id="QOQ87569.1"/>
    </source>
</evidence>